<dbReference type="InterPro" id="IPR011598">
    <property type="entry name" value="bHLH_dom"/>
</dbReference>
<dbReference type="EMBL" id="CP093347">
    <property type="protein sequence ID" value="WOH01449.1"/>
    <property type="molecule type" value="Genomic_DNA"/>
</dbReference>
<dbReference type="InterPro" id="IPR043561">
    <property type="entry name" value="LHW-like"/>
</dbReference>
<dbReference type="InterPro" id="IPR025610">
    <property type="entry name" value="MYC/MYB_N"/>
</dbReference>
<keyword evidence="4" id="KW-0539">Nucleus</keyword>
<keyword evidence="3" id="KW-0804">Transcription</keyword>
<keyword evidence="8" id="KW-1185">Reference proteome</keyword>
<comment type="subcellular location">
    <subcellularLocation>
        <location evidence="1">Nucleus</location>
    </subcellularLocation>
</comment>
<dbReference type="Pfam" id="PF23176">
    <property type="entry name" value="bHLH_LHW"/>
    <property type="match status" value="1"/>
</dbReference>
<evidence type="ECO:0000313" key="8">
    <source>
        <dbReference type="Proteomes" id="UP000077755"/>
    </source>
</evidence>
<dbReference type="KEGG" id="dcr:108223501"/>
<accession>A0AAF0X6W2</accession>
<dbReference type="PANTHER" id="PTHR46196">
    <property type="entry name" value="TRANSCRIPTION FACTOR BHLH155-LIKE ISOFORM X1-RELATED"/>
    <property type="match status" value="1"/>
</dbReference>
<reference evidence="7" key="2">
    <citation type="submission" date="2022-03" db="EMBL/GenBank/DDBJ databases">
        <title>Draft title - Genomic analysis of global carrot germplasm unveils the trajectory of domestication and the origin of high carotenoid orange carrot.</title>
        <authorList>
            <person name="Iorizzo M."/>
            <person name="Ellison S."/>
            <person name="Senalik D."/>
            <person name="Macko-Podgorni A."/>
            <person name="Grzebelus D."/>
            <person name="Bostan H."/>
            <person name="Rolling W."/>
            <person name="Curaba J."/>
            <person name="Simon P."/>
        </authorList>
    </citation>
    <scope>NUCLEOTIDE SEQUENCE</scope>
    <source>
        <tissue evidence="7">Leaf</tissue>
    </source>
</reference>
<feature type="domain" description="BHLH" evidence="6">
    <location>
        <begin position="725"/>
        <end position="774"/>
    </location>
</feature>
<evidence type="ECO:0000256" key="1">
    <source>
        <dbReference type="ARBA" id="ARBA00004123"/>
    </source>
</evidence>
<proteinExistence type="predicted"/>
<feature type="compositionally biased region" description="Basic and acidic residues" evidence="5">
    <location>
        <begin position="726"/>
        <end position="740"/>
    </location>
</feature>
<dbReference type="PANTHER" id="PTHR46196:SF4">
    <property type="entry name" value="TRANSCRIPTION FACTOR LHW"/>
    <property type="match status" value="1"/>
</dbReference>
<evidence type="ECO:0000256" key="2">
    <source>
        <dbReference type="ARBA" id="ARBA00023015"/>
    </source>
</evidence>
<keyword evidence="2" id="KW-0805">Transcription regulation</keyword>
<dbReference type="Proteomes" id="UP000077755">
    <property type="component" value="Chromosome 5"/>
</dbReference>
<dbReference type="GO" id="GO:0003700">
    <property type="term" value="F:DNA-binding transcription factor activity"/>
    <property type="evidence" value="ECO:0007669"/>
    <property type="project" value="InterPro"/>
</dbReference>
<evidence type="ECO:0000259" key="6">
    <source>
        <dbReference type="PROSITE" id="PS50888"/>
    </source>
</evidence>
<protein>
    <recommendedName>
        <fullName evidence="6">BHLH domain-containing protein</fullName>
    </recommendedName>
</protein>
<reference evidence="7" key="1">
    <citation type="journal article" date="2016" name="Nat. Genet.">
        <title>A high-quality carrot genome assembly provides new insights into carotenoid accumulation and asterid genome evolution.</title>
        <authorList>
            <person name="Iorizzo M."/>
            <person name="Ellison S."/>
            <person name="Senalik D."/>
            <person name="Zeng P."/>
            <person name="Satapoomin P."/>
            <person name="Huang J."/>
            <person name="Bowman M."/>
            <person name="Iovene M."/>
            <person name="Sanseverino W."/>
            <person name="Cavagnaro P."/>
            <person name="Yildiz M."/>
            <person name="Macko-Podgorni A."/>
            <person name="Moranska E."/>
            <person name="Grzebelus E."/>
            <person name="Grzebelus D."/>
            <person name="Ashrafi H."/>
            <person name="Zheng Z."/>
            <person name="Cheng S."/>
            <person name="Spooner D."/>
            <person name="Van Deynze A."/>
            <person name="Simon P."/>
        </authorList>
    </citation>
    <scope>NUCLEOTIDE SEQUENCE</scope>
    <source>
        <tissue evidence="7">Leaf</tissue>
    </source>
</reference>
<dbReference type="GO" id="GO:0005634">
    <property type="term" value="C:nucleus"/>
    <property type="evidence" value="ECO:0007669"/>
    <property type="project" value="UniProtKB-SubCell"/>
</dbReference>
<evidence type="ECO:0000313" key="7">
    <source>
        <dbReference type="EMBL" id="WOH01449.1"/>
    </source>
</evidence>
<dbReference type="PROSITE" id="PS50888">
    <property type="entry name" value="BHLH"/>
    <property type="match status" value="1"/>
</dbReference>
<organism evidence="7 8">
    <name type="scientific">Daucus carota subsp. sativus</name>
    <name type="common">Carrot</name>
    <dbReference type="NCBI Taxonomy" id="79200"/>
    <lineage>
        <taxon>Eukaryota</taxon>
        <taxon>Viridiplantae</taxon>
        <taxon>Streptophyta</taxon>
        <taxon>Embryophyta</taxon>
        <taxon>Tracheophyta</taxon>
        <taxon>Spermatophyta</taxon>
        <taxon>Magnoliopsida</taxon>
        <taxon>eudicotyledons</taxon>
        <taxon>Gunneridae</taxon>
        <taxon>Pentapetalae</taxon>
        <taxon>asterids</taxon>
        <taxon>campanulids</taxon>
        <taxon>Apiales</taxon>
        <taxon>Apiaceae</taxon>
        <taxon>Apioideae</taxon>
        <taxon>Scandiceae</taxon>
        <taxon>Daucinae</taxon>
        <taxon>Daucus</taxon>
        <taxon>Daucus sect. Daucus</taxon>
    </lineage>
</organism>
<feature type="region of interest" description="Disordered" evidence="5">
    <location>
        <begin position="698"/>
        <end position="740"/>
    </location>
</feature>
<feature type="compositionally biased region" description="Basic and acidic residues" evidence="5">
    <location>
        <begin position="458"/>
        <end position="475"/>
    </location>
</feature>
<sequence length="939" mass="103425">MGYLLKEALKTLCGVNQWSYAVFWKIGCQNPKLLIWEECYYGPVTYSGVPLMPGIEISKCTFHDWHTGLAAPEMYNSLGFQGGDRVQLLVNKMMLDNHVNIVGEGLVGRAAFTGNYHWIHSQNYIKEYHPPEVLNEIHQQISAGMQTVAVIPVLPHGVVQLGSSSSITENMQFVNDVKTLILQLGYIPGVLFSDNFATTEPASELEAVVLSNSASTNPSGKSKALTSCSTDNYNQQNDSRALSIVGQTQDNPLSTALNFNHQPSVISNAEAQNIADRKPAIDQSSQLENRITGAESINSDPKFWWNEKAPSYLTESMVNQQPSPGPSATISGSRNSEKKLLVDYAVGCGNVSDASLLKWTTEGLISSPHECSGNAQLQKLSNPHYVLSGLSEISNVSSLSSVHEFVRRQTESEFQNGYQYTNQLSPLNIAKELAPNHSSPSSSDTRNKFQDKTCSQFDLDRGKEEKKNDMFHDSIDPFPPAHNHFTQSNGGFGFIHDTQKQKSGYYSIGHAQFEDAHVQSHSGDDLFDVFGMNFKNRLLDESWNNLLNDGTGTNLQYLEKNNHTLYKLQNASSVRQVHNEGTSDSDAFCVTSTDHLLDAVVSSVQPATKEASDDSLSCKTSLTKVSSAYAPTASTSCKRAITSNLMQEACIDLAKSLPKEMALKSCSFNYEPCKEESEIFSQSKSFYGSQSNSWIEQGSEIKQSTSSTAITKKPDVTSKSNRKRSKPGENPRPRPKDRQMIQDRVKELREIVPNSAKCSIDALLERTIKHMMFLQGVTKHADKLKQTGESKILNKEGGLLLKDNFEGGATWAYEVGSQSMVCPIIVEDLNTPRQMLVEMLCEERGLFLEIADIVKGLGLTILKGVLETRNNKIWAQFVVEANRDVTRMEIFLSLVRLLGHTVQSSAVSANGAGNDSAAPHQPLHPGVSIAATGRPCSFQ</sequence>
<evidence type="ECO:0000256" key="4">
    <source>
        <dbReference type="ARBA" id="ARBA00023242"/>
    </source>
</evidence>
<dbReference type="AlphaFoldDB" id="A0AAF0X6W2"/>
<dbReference type="GO" id="GO:0046983">
    <property type="term" value="F:protein dimerization activity"/>
    <property type="evidence" value="ECO:0007669"/>
    <property type="project" value="InterPro"/>
</dbReference>
<feature type="region of interest" description="Disordered" evidence="5">
    <location>
        <begin position="909"/>
        <end position="939"/>
    </location>
</feature>
<dbReference type="Pfam" id="PF14215">
    <property type="entry name" value="bHLH-MYC_N"/>
    <property type="match status" value="1"/>
</dbReference>
<dbReference type="CDD" id="cd18915">
    <property type="entry name" value="bHLH_AtLHW_like"/>
    <property type="match status" value="1"/>
</dbReference>
<gene>
    <name evidence="7" type="ORF">DCAR_0520833</name>
</gene>
<name>A0AAF0X6W2_DAUCS</name>
<evidence type="ECO:0000256" key="5">
    <source>
        <dbReference type="SAM" id="MobiDB-lite"/>
    </source>
</evidence>
<feature type="compositionally biased region" description="Polar residues" evidence="5">
    <location>
        <begin position="698"/>
        <end position="710"/>
    </location>
</feature>
<feature type="region of interest" description="Disordered" evidence="5">
    <location>
        <begin position="433"/>
        <end position="490"/>
    </location>
</feature>
<evidence type="ECO:0000256" key="3">
    <source>
        <dbReference type="ARBA" id="ARBA00023163"/>
    </source>
</evidence>